<protein>
    <submittedName>
        <fullName evidence="2">Uncharacterized protein</fullName>
    </submittedName>
</protein>
<dbReference type="EMBL" id="VYYT01000233">
    <property type="protein sequence ID" value="KAK2754304.1"/>
    <property type="molecule type" value="Genomic_DNA"/>
</dbReference>
<evidence type="ECO:0000256" key="1">
    <source>
        <dbReference type="SAM" id="MobiDB-lite"/>
    </source>
</evidence>
<accession>A0AAE0D4D4</accession>
<proteinExistence type="predicted"/>
<evidence type="ECO:0000313" key="3">
    <source>
        <dbReference type="Proteomes" id="UP001281614"/>
    </source>
</evidence>
<sequence>MAKTPTKTAEPSRLTQSRVANMTAGRAKKQAKKEKLKAALQARAAHARAARKAIRETN</sequence>
<reference evidence="2" key="1">
    <citation type="submission" date="2023-02" db="EMBL/GenBank/DDBJ databases">
        <title>Colletotrichum kahawae CIFC_Que2 genome sequencing and assembly.</title>
        <authorList>
            <person name="Baroncelli R."/>
        </authorList>
    </citation>
    <scope>NUCLEOTIDE SEQUENCE</scope>
    <source>
        <strain evidence="2">CIFC_Que2</strain>
    </source>
</reference>
<gene>
    <name evidence="2" type="ORF">CKAH01_17492</name>
</gene>
<evidence type="ECO:0000313" key="2">
    <source>
        <dbReference type="EMBL" id="KAK2754304.1"/>
    </source>
</evidence>
<feature type="compositionally biased region" description="Polar residues" evidence="1">
    <location>
        <begin position="1"/>
        <end position="20"/>
    </location>
</feature>
<organism evidence="2 3">
    <name type="scientific">Colletotrichum kahawae</name>
    <name type="common">Coffee berry disease fungus</name>
    <dbReference type="NCBI Taxonomy" id="34407"/>
    <lineage>
        <taxon>Eukaryota</taxon>
        <taxon>Fungi</taxon>
        <taxon>Dikarya</taxon>
        <taxon>Ascomycota</taxon>
        <taxon>Pezizomycotina</taxon>
        <taxon>Sordariomycetes</taxon>
        <taxon>Hypocreomycetidae</taxon>
        <taxon>Glomerellales</taxon>
        <taxon>Glomerellaceae</taxon>
        <taxon>Colletotrichum</taxon>
        <taxon>Colletotrichum gloeosporioides species complex</taxon>
    </lineage>
</organism>
<comment type="caution">
    <text evidence="2">The sequence shown here is derived from an EMBL/GenBank/DDBJ whole genome shotgun (WGS) entry which is preliminary data.</text>
</comment>
<dbReference type="Proteomes" id="UP001281614">
    <property type="component" value="Unassembled WGS sequence"/>
</dbReference>
<feature type="region of interest" description="Disordered" evidence="1">
    <location>
        <begin position="1"/>
        <end position="33"/>
    </location>
</feature>
<dbReference type="AlphaFoldDB" id="A0AAE0D4D4"/>
<keyword evidence="3" id="KW-1185">Reference proteome</keyword>
<name>A0AAE0D4D4_COLKA</name>